<accession>A0AAV7DVZ7</accession>
<name>A0AAV7DVZ7_ARIFI</name>
<dbReference type="AlphaFoldDB" id="A0AAV7DVZ7"/>
<evidence type="ECO:0000313" key="3">
    <source>
        <dbReference type="Proteomes" id="UP000825729"/>
    </source>
</evidence>
<dbReference type="EMBL" id="JAINDJ010000008">
    <property type="protein sequence ID" value="KAG9439128.1"/>
    <property type="molecule type" value="Genomic_DNA"/>
</dbReference>
<keyword evidence="1" id="KW-0732">Signal</keyword>
<dbReference type="Proteomes" id="UP000825729">
    <property type="component" value="Unassembled WGS sequence"/>
</dbReference>
<evidence type="ECO:0000313" key="2">
    <source>
        <dbReference type="EMBL" id="KAG9439128.1"/>
    </source>
</evidence>
<sequence length="165" mass="18437">MKVVLWLVLEVGSSQCSGGPVINQHMLALDQSFKHQLAIVERGNYQRKLALSLEATIFFHRHWLAFVKKEREEPSLEEAERAGSDSPVILNPAFQSPTDLVPLSALTRMVALNRSIKPLSNFVLSWPVALSTHPCLSGKRGEDWVLLPSLLLGKRGEDWVGYPLL</sequence>
<feature type="chain" id="PRO_5043820947" evidence="1">
    <location>
        <begin position="19"/>
        <end position="165"/>
    </location>
</feature>
<gene>
    <name evidence="2" type="ORF">H6P81_019293</name>
</gene>
<evidence type="ECO:0000256" key="1">
    <source>
        <dbReference type="SAM" id="SignalP"/>
    </source>
</evidence>
<proteinExistence type="predicted"/>
<reference evidence="2 3" key="1">
    <citation type="submission" date="2021-07" db="EMBL/GenBank/DDBJ databases">
        <title>The Aristolochia fimbriata genome: insights into angiosperm evolution, floral development and chemical biosynthesis.</title>
        <authorList>
            <person name="Jiao Y."/>
        </authorList>
    </citation>
    <scope>NUCLEOTIDE SEQUENCE [LARGE SCALE GENOMIC DNA]</scope>
    <source>
        <strain evidence="2">IBCAS-2021</strain>
        <tissue evidence="2">Leaf</tissue>
    </source>
</reference>
<keyword evidence="3" id="KW-1185">Reference proteome</keyword>
<protein>
    <submittedName>
        <fullName evidence="2">Uncharacterized protein</fullName>
    </submittedName>
</protein>
<feature type="signal peptide" evidence="1">
    <location>
        <begin position="1"/>
        <end position="18"/>
    </location>
</feature>
<organism evidence="2 3">
    <name type="scientific">Aristolochia fimbriata</name>
    <name type="common">White veined hardy Dutchman's pipe vine</name>
    <dbReference type="NCBI Taxonomy" id="158543"/>
    <lineage>
        <taxon>Eukaryota</taxon>
        <taxon>Viridiplantae</taxon>
        <taxon>Streptophyta</taxon>
        <taxon>Embryophyta</taxon>
        <taxon>Tracheophyta</taxon>
        <taxon>Spermatophyta</taxon>
        <taxon>Magnoliopsida</taxon>
        <taxon>Magnoliidae</taxon>
        <taxon>Piperales</taxon>
        <taxon>Aristolochiaceae</taxon>
        <taxon>Aristolochia</taxon>
    </lineage>
</organism>
<comment type="caution">
    <text evidence="2">The sequence shown here is derived from an EMBL/GenBank/DDBJ whole genome shotgun (WGS) entry which is preliminary data.</text>
</comment>